<keyword evidence="1" id="KW-0812">Transmembrane</keyword>
<dbReference type="OrthoDB" id="6879056at2"/>
<dbReference type="RefSeq" id="WP_084855583.1">
    <property type="nucleotide sequence ID" value="NZ_NBWC01000012.1"/>
</dbReference>
<evidence type="ECO:0000313" key="3">
    <source>
        <dbReference type="Proteomes" id="UP000193675"/>
    </source>
</evidence>
<keyword evidence="1" id="KW-1133">Transmembrane helix</keyword>
<dbReference type="Proteomes" id="UP000193675">
    <property type="component" value="Unassembled WGS sequence"/>
</dbReference>
<organism evidence="2 3">
    <name type="scientific">Pseudomonas putida</name>
    <name type="common">Arthrobacter siderocapsulatus</name>
    <dbReference type="NCBI Taxonomy" id="303"/>
    <lineage>
        <taxon>Bacteria</taxon>
        <taxon>Pseudomonadati</taxon>
        <taxon>Pseudomonadota</taxon>
        <taxon>Gammaproteobacteria</taxon>
        <taxon>Pseudomonadales</taxon>
        <taxon>Pseudomonadaceae</taxon>
        <taxon>Pseudomonas</taxon>
    </lineage>
</organism>
<gene>
    <name evidence="2" type="ORF">B7H17_09275</name>
</gene>
<evidence type="ECO:0000313" key="2">
    <source>
        <dbReference type="EMBL" id="ORL64920.1"/>
    </source>
</evidence>
<dbReference type="EMBL" id="NBWC01000012">
    <property type="protein sequence ID" value="ORL64920.1"/>
    <property type="molecule type" value="Genomic_DNA"/>
</dbReference>
<accession>A0A1X0ZZF2</accession>
<feature type="transmembrane region" description="Helical" evidence="1">
    <location>
        <begin position="12"/>
        <end position="38"/>
    </location>
</feature>
<reference evidence="2 3" key="1">
    <citation type="submission" date="2017-04" db="EMBL/GenBank/DDBJ databases">
        <title>Presence of VIM-2 positive Pseudomonas species in chickens and their surrounding environment.</title>
        <authorList>
            <person name="Zhang R."/>
        </authorList>
    </citation>
    <scope>NUCLEOTIDE SEQUENCE [LARGE SCALE GENOMIC DNA]</scope>
    <source>
        <strain evidence="2 3">DZ-C18</strain>
    </source>
</reference>
<comment type="caution">
    <text evidence="2">The sequence shown here is derived from an EMBL/GenBank/DDBJ whole genome shotgun (WGS) entry which is preliminary data.</text>
</comment>
<keyword evidence="1" id="KW-0472">Membrane</keyword>
<dbReference type="AlphaFoldDB" id="A0A1X0ZZF2"/>
<protein>
    <recommendedName>
        <fullName evidence="4">Transmembrane protein</fullName>
    </recommendedName>
</protein>
<feature type="transmembrane region" description="Helical" evidence="1">
    <location>
        <begin position="89"/>
        <end position="107"/>
    </location>
</feature>
<sequence>MTLNEAIFRYRALYVTGYALKIGTLLLYVVSALSFVYWQAREFSDALIGGHFFWMLSEAVLKLYQVTAPYIGLVWKCALPISQTDPFSYGNLGMLGLLAVAMLGSYLTKAGRALKTRVKRELEKLEEAGWRASSQSSTCTTTNAIHIAQLNILNLQLPEAPPDSRMKRILKWALGIFSAYLVAVLAKLTGMV</sequence>
<proteinExistence type="predicted"/>
<evidence type="ECO:0000256" key="1">
    <source>
        <dbReference type="SAM" id="Phobius"/>
    </source>
</evidence>
<name>A0A1X0ZZF2_PSEPU</name>
<evidence type="ECO:0008006" key="4">
    <source>
        <dbReference type="Google" id="ProtNLM"/>
    </source>
</evidence>
<feature type="transmembrane region" description="Helical" evidence="1">
    <location>
        <begin position="169"/>
        <end position="188"/>
    </location>
</feature>